<dbReference type="EMBL" id="BARW01005088">
    <property type="protein sequence ID" value="GAI69969.1"/>
    <property type="molecule type" value="Genomic_DNA"/>
</dbReference>
<gene>
    <name evidence="3" type="ORF">S12H4_11369</name>
</gene>
<feature type="non-terminal residue" evidence="3">
    <location>
        <position position="1"/>
    </location>
</feature>
<dbReference type="Gene3D" id="3.40.50.2000">
    <property type="entry name" value="Glycogen Phosphorylase B"/>
    <property type="match status" value="2"/>
</dbReference>
<feature type="domain" description="Glycosyl transferase family 1" evidence="2">
    <location>
        <begin position="41"/>
        <end position="200"/>
    </location>
</feature>
<dbReference type="GO" id="GO:0016757">
    <property type="term" value="F:glycosyltransferase activity"/>
    <property type="evidence" value="ECO:0007669"/>
    <property type="project" value="InterPro"/>
</dbReference>
<protein>
    <recommendedName>
        <fullName evidence="2">Glycosyl transferase family 1 domain-containing protein</fullName>
    </recommendedName>
</protein>
<evidence type="ECO:0000259" key="2">
    <source>
        <dbReference type="Pfam" id="PF00534"/>
    </source>
</evidence>
<dbReference type="Pfam" id="PF00534">
    <property type="entry name" value="Glycos_transf_1"/>
    <property type="match status" value="1"/>
</dbReference>
<reference evidence="3" key="1">
    <citation type="journal article" date="2014" name="Front. Microbiol.">
        <title>High frequency of phylogenetically diverse reductive dehalogenase-homologous genes in deep subseafloor sedimentary metagenomes.</title>
        <authorList>
            <person name="Kawai M."/>
            <person name="Futagami T."/>
            <person name="Toyoda A."/>
            <person name="Takaki Y."/>
            <person name="Nishi S."/>
            <person name="Hori S."/>
            <person name="Arai W."/>
            <person name="Tsubouchi T."/>
            <person name="Morono Y."/>
            <person name="Uchiyama I."/>
            <person name="Ito T."/>
            <person name="Fujiyama A."/>
            <person name="Inagaki F."/>
            <person name="Takami H."/>
        </authorList>
    </citation>
    <scope>NUCLEOTIDE SEQUENCE</scope>
    <source>
        <strain evidence="3">Expedition CK06-06</strain>
    </source>
</reference>
<evidence type="ECO:0000256" key="1">
    <source>
        <dbReference type="ARBA" id="ARBA00022679"/>
    </source>
</evidence>
<accession>X1SQA2</accession>
<dbReference type="GO" id="GO:0009103">
    <property type="term" value="P:lipopolysaccharide biosynthetic process"/>
    <property type="evidence" value="ECO:0007669"/>
    <property type="project" value="TreeGrafter"/>
</dbReference>
<dbReference type="PANTHER" id="PTHR46401:SF2">
    <property type="entry name" value="GLYCOSYLTRANSFERASE WBBK-RELATED"/>
    <property type="match status" value="1"/>
</dbReference>
<dbReference type="AlphaFoldDB" id="X1SQA2"/>
<organism evidence="3">
    <name type="scientific">marine sediment metagenome</name>
    <dbReference type="NCBI Taxonomy" id="412755"/>
    <lineage>
        <taxon>unclassified sequences</taxon>
        <taxon>metagenomes</taxon>
        <taxon>ecological metagenomes</taxon>
    </lineage>
</organism>
<dbReference type="SUPFAM" id="SSF53756">
    <property type="entry name" value="UDP-Glycosyltransferase/glycogen phosphorylase"/>
    <property type="match status" value="1"/>
</dbReference>
<dbReference type="InterPro" id="IPR001296">
    <property type="entry name" value="Glyco_trans_1"/>
</dbReference>
<evidence type="ECO:0000313" key="3">
    <source>
        <dbReference type="EMBL" id="GAI69969.1"/>
    </source>
</evidence>
<proteinExistence type="predicted"/>
<comment type="caution">
    <text evidence="3">The sequence shown here is derived from an EMBL/GenBank/DDBJ whole genome shotgun (WGS) entry which is preliminary data.</text>
</comment>
<name>X1SQA2_9ZZZZ</name>
<sequence>ISYHTCDHIVFSNDYDKNYAVNLFKIDSKKASVIPNSVDINIFKPSNMPKKEKSSIFVGNFNLFKNLENLINAFKDLKGVTLSVVGSGELKAKLIKKVKENNLENTIVFLGRIPNEELPSIYNKHELFILPSFIEGNPKALLEAMSCGVICIGSNVKGINSVITHNVSGYLCETDSESILNVIKFAHSNSKKNDMIVRNALDYIKNHHSIEVICKKELELYYQILLSKKLKRDS</sequence>
<keyword evidence="1" id="KW-0808">Transferase</keyword>
<dbReference type="CDD" id="cd03801">
    <property type="entry name" value="GT4_PimA-like"/>
    <property type="match status" value="1"/>
</dbReference>
<dbReference type="PANTHER" id="PTHR46401">
    <property type="entry name" value="GLYCOSYLTRANSFERASE WBBK-RELATED"/>
    <property type="match status" value="1"/>
</dbReference>